<evidence type="ECO:0000313" key="4">
    <source>
        <dbReference type="Proteomes" id="UP000594261"/>
    </source>
</evidence>
<dbReference type="Pfam" id="PF26130">
    <property type="entry name" value="PB1-like"/>
    <property type="match status" value="1"/>
</dbReference>
<feature type="compositionally biased region" description="Basic residues" evidence="1">
    <location>
        <begin position="180"/>
        <end position="193"/>
    </location>
</feature>
<sequence>MDEDFQSTICLHYGGKFKNNSFKYDRRKIKKHEDYKSNEMSMIEMISIIREFGYGPLDFLLYRDPGLPFVEGLKPLVYDNDVVQMVEIIRGHHEVELYVTFLEDFGQEDTNNRKGGEGVEVDNGALKEYDSACVVHFGGSESENDDMFHMYIGNEEVTPIEKTKGKEIYEGISISGKKQKTKGVKRKKSKACRSKASDGSGLGDIRPSVKVSGPKAVIDGTRGTTIEAVEDGYVFDTSASLILISRTIFFLALI</sequence>
<keyword evidence="4" id="KW-1185">Reference proteome</keyword>
<dbReference type="Gramene" id="QL11p055214:mrna">
    <property type="protein sequence ID" value="QL11p055214:mrna:CDS:1"/>
    <property type="gene ID" value="QL11p055214"/>
</dbReference>
<dbReference type="EnsemblPlants" id="QL11p055214:mrna">
    <property type="protein sequence ID" value="QL11p055214:mrna:CDS:1"/>
    <property type="gene ID" value="QL11p055214"/>
</dbReference>
<dbReference type="InterPro" id="IPR058594">
    <property type="entry name" value="PB1-like_dom_pln"/>
</dbReference>
<dbReference type="InParanoid" id="A0A7N2N0Z4"/>
<accession>A0A7N2N0Z4</accession>
<dbReference type="AlphaFoldDB" id="A0A7N2N0Z4"/>
<organism evidence="3 4">
    <name type="scientific">Quercus lobata</name>
    <name type="common">Valley oak</name>
    <dbReference type="NCBI Taxonomy" id="97700"/>
    <lineage>
        <taxon>Eukaryota</taxon>
        <taxon>Viridiplantae</taxon>
        <taxon>Streptophyta</taxon>
        <taxon>Embryophyta</taxon>
        <taxon>Tracheophyta</taxon>
        <taxon>Spermatophyta</taxon>
        <taxon>Magnoliopsida</taxon>
        <taxon>eudicotyledons</taxon>
        <taxon>Gunneridae</taxon>
        <taxon>Pentapetalae</taxon>
        <taxon>rosids</taxon>
        <taxon>fabids</taxon>
        <taxon>Fagales</taxon>
        <taxon>Fagaceae</taxon>
        <taxon>Quercus</taxon>
    </lineage>
</organism>
<feature type="region of interest" description="Disordered" evidence="1">
    <location>
        <begin position="180"/>
        <end position="206"/>
    </location>
</feature>
<evidence type="ECO:0000259" key="2">
    <source>
        <dbReference type="Pfam" id="PF26130"/>
    </source>
</evidence>
<evidence type="ECO:0000313" key="3">
    <source>
        <dbReference type="EnsemblPlants" id="QL11p055214:mrna:CDS:1"/>
    </source>
</evidence>
<dbReference type="EMBL" id="LRBV02000011">
    <property type="status" value="NOT_ANNOTATED_CDS"/>
    <property type="molecule type" value="Genomic_DNA"/>
</dbReference>
<protein>
    <recommendedName>
        <fullName evidence="2">PB1-like domain-containing protein</fullName>
    </recommendedName>
</protein>
<name>A0A7N2N0Z4_QUELO</name>
<dbReference type="Proteomes" id="UP000594261">
    <property type="component" value="Chromosome 11"/>
</dbReference>
<proteinExistence type="predicted"/>
<reference evidence="3" key="2">
    <citation type="submission" date="2021-01" db="UniProtKB">
        <authorList>
            <consortium name="EnsemblPlants"/>
        </authorList>
    </citation>
    <scope>IDENTIFICATION</scope>
</reference>
<reference evidence="3 4" key="1">
    <citation type="journal article" date="2016" name="G3 (Bethesda)">
        <title>First Draft Assembly and Annotation of the Genome of a California Endemic Oak Quercus lobata Nee (Fagaceae).</title>
        <authorList>
            <person name="Sork V.L."/>
            <person name="Fitz-Gibbon S.T."/>
            <person name="Puiu D."/>
            <person name="Crepeau M."/>
            <person name="Gugger P.F."/>
            <person name="Sherman R."/>
            <person name="Stevens K."/>
            <person name="Langley C.H."/>
            <person name="Pellegrini M."/>
            <person name="Salzberg S.L."/>
        </authorList>
    </citation>
    <scope>NUCLEOTIDE SEQUENCE [LARGE SCALE GENOMIC DNA]</scope>
    <source>
        <strain evidence="3 4">cv. SW786</strain>
    </source>
</reference>
<feature type="domain" description="PB1-like" evidence="2">
    <location>
        <begin position="4"/>
        <end position="100"/>
    </location>
</feature>
<evidence type="ECO:0000256" key="1">
    <source>
        <dbReference type="SAM" id="MobiDB-lite"/>
    </source>
</evidence>